<accession>A0A136IJU1</accession>
<reference evidence="2" key="1">
    <citation type="submission" date="2016-02" db="EMBL/GenBank/DDBJ databases">
        <title>Draft genome sequence of Microdochium bolleyi, a fungal endophyte of beachgrass.</title>
        <authorList>
            <consortium name="DOE Joint Genome Institute"/>
            <person name="David A.S."/>
            <person name="May G."/>
            <person name="Haridas S."/>
            <person name="Lim J."/>
            <person name="Wang M."/>
            <person name="Labutti K."/>
            <person name="Lipzen A."/>
            <person name="Barry K."/>
            <person name="Grigoriev I.V."/>
        </authorList>
    </citation>
    <scope>NUCLEOTIDE SEQUENCE [LARGE SCALE GENOMIC DNA]</scope>
    <source>
        <strain evidence="2">J235TASD1</strain>
    </source>
</reference>
<organism evidence="1 2">
    <name type="scientific">Microdochium bolleyi</name>
    <dbReference type="NCBI Taxonomy" id="196109"/>
    <lineage>
        <taxon>Eukaryota</taxon>
        <taxon>Fungi</taxon>
        <taxon>Dikarya</taxon>
        <taxon>Ascomycota</taxon>
        <taxon>Pezizomycotina</taxon>
        <taxon>Sordariomycetes</taxon>
        <taxon>Xylariomycetidae</taxon>
        <taxon>Xylariales</taxon>
        <taxon>Microdochiaceae</taxon>
        <taxon>Microdochium</taxon>
    </lineage>
</organism>
<dbReference type="OrthoDB" id="445007at2759"/>
<dbReference type="Gene3D" id="2.60.120.620">
    <property type="entry name" value="q2cbj1_9rhob like domain"/>
    <property type="match status" value="1"/>
</dbReference>
<dbReference type="AlphaFoldDB" id="A0A136IJU1"/>
<dbReference type="SUPFAM" id="SSF51197">
    <property type="entry name" value="Clavaminate synthase-like"/>
    <property type="match status" value="1"/>
</dbReference>
<sequence>MAFDLEAAKAHLKEHGWTRVPAVLTKPEAAAALDKLWEAKRKAEARGEETYLSFLDPNPSNVRVFYLMELDAVFRDLISHPTAISMVKAVLGDNFLISNFTANIARPGSQSMALHSDQSIVFPDPWQDVWALNVIWCLNDVRADNGATRYIPGSNKYVYRREVPPNAPELLVPFEADAGDILVMDGRVWHTSGSNVTADEDRALLFGYYTAPFMRQQVNWTAKLPKEIQDGLSEEMREWLGLNPVGNIGMTGDLRYLSQQYPEEKKPGEAAVA</sequence>
<evidence type="ECO:0000313" key="1">
    <source>
        <dbReference type="EMBL" id="KXJ85242.1"/>
    </source>
</evidence>
<dbReference type="PANTHER" id="PTHR37563">
    <property type="entry name" value="PHYTANOYL-COA DIOXYGENASE FAMILY PROTEIN (AFU_ORTHOLOGUE AFUA_2G03330)"/>
    <property type="match status" value="1"/>
</dbReference>
<dbReference type="GO" id="GO:0051213">
    <property type="term" value="F:dioxygenase activity"/>
    <property type="evidence" value="ECO:0007669"/>
    <property type="project" value="UniProtKB-KW"/>
</dbReference>
<protein>
    <submittedName>
        <fullName evidence="1">Phytanoyl-CoA dioxygenase family protein</fullName>
    </submittedName>
</protein>
<keyword evidence="2" id="KW-1185">Reference proteome</keyword>
<gene>
    <name evidence="1" type="ORF">Micbo1qcDRAFT_56498</name>
</gene>
<dbReference type="InterPro" id="IPR008775">
    <property type="entry name" value="Phytyl_CoA_dOase-like"/>
</dbReference>
<dbReference type="Pfam" id="PF05721">
    <property type="entry name" value="PhyH"/>
    <property type="match status" value="1"/>
</dbReference>
<dbReference type="STRING" id="196109.A0A136IJU1"/>
<dbReference type="PANTHER" id="PTHR37563:SF2">
    <property type="entry name" value="PHYTANOYL-COA DIOXYGENASE FAMILY PROTEIN (AFU_ORTHOLOGUE AFUA_2G03330)"/>
    <property type="match status" value="1"/>
</dbReference>
<dbReference type="InParanoid" id="A0A136IJU1"/>
<keyword evidence="1" id="KW-0560">Oxidoreductase</keyword>
<evidence type="ECO:0000313" key="2">
    <source>
        <dbReference type="Proteomes" id="UP000070501"/>
    </source>
</evidence>
<name>A0A136IJU1_9PEZI</name>
<keyword evidence="1" id="KW-0223">Dioxygenase</keyword>
<dbReference type="EMBL" id="KQ964289">
    <property type="protein sequence ID" value="KXJ85242.1"/>
    <property type="molecule type" value="Genomic_DNA"/>
</dbReference>
<proteinExistence type="predicted"/>
<dbReference type="Proteomes" id="UP000070501">
    <property type="component" value="Unassembled WGS sequence"/>
</dbReference>
<dbReference type="InterPro" id="IPR051961">
    <property type="entry name" value="Fungal_Metabolite_Diox"/>
</dbReference>